<dbReference type="PANTHER" id="PTHR30221:SF18">
    <property type="entry name" value="SLL0590 PROTEIN"/>
    <property type="match status" value="1"/>
</dbReference>
<dbReference type="Pfam" id="PF21082">
    <property type="entry name" value="MS_channel_3rd"/>
    <property type="match status" value="1"/>
</dbReference>
<evidence type="ECO:0000256" key="6">
    <source>
        <dbReference type="ARBA" id="ARBA00023136"/>
    </source>
</evidence>
<dbReference type="PANTHER" id="PTHR30221">
    <property type="entry name" value="SMALL-CONDUCTANCE MECHANOSENSITIVE CHANNEL"/>
    <property type="match status" value="1"/>
</dbReference>
<dbReference type="Gene3D" id="1.10.287.1260">
    <property type="match status" value="1"/>
</dbReference>
<dbReference type="Gene3D" id="2.30.30.60">
    <property type="match status" value="1"/>
</dbReference>
<protein>
    <submittedName>
        <fullName evidence="11">Mechanosensitive ion channel family protein</fullName>
    </submittedName>
</protein>
<evidence type="ECO:0000256" key="5">
    <source>
        <dbReference type="ARBA" id="ARBA00022989"/>
    </source>
</evidence>
<keyword evidence="4 8" id="KW-0812">Transmembrane</keyword>
<evidence type="ECO:0000313" key="11">
    <source>
        <dbReference type="EMBL" id="NVO86539.1"/>
    </source>
</evidence>
<accession>A0ABX2Q6D8</accession>
<dbReference type="InterPro" id="IPR011066">
    <property type="entry name" value="MscS_channel_C_sf"/>
</dbReference>
<evidence type="ECO:0000256" key="4">
    <source>
        <dbReference type="ARBA" id="ARBA00022692"/>
    </source>
</evidence>
<keyword evidence="3" id="KW-1003">Cell membrane</keyword>
<evidence type="ECO:0000256" key="3">
    <source>
        <dbReference type="ARBA" id="ARBA00022475"/>
    </source>
</evidence>
<dbReference type="InterPro" id="IPR006685">
    <property type="entry name" value="MscS_channel_2nd"/>
</dbReference>
<proteinExistence type="inferred from homology"/>
<dbReference type="InterPro" id="IPR049278">
    <property type="entry name" value="MS_channel_C"/>
</dbReference>
<gene>
    <name evidence="11" type="ORF">HW556_16765</name>
</gene>
<dbReference type="SUPFAM" id="SSF50182">
    <property type="entry name" value="Sm-like ribonucleoproteins"/>
    <property type="match status" value="1"/>
</dbReference>
<evidence type="ECO:0000256" key="2">
    <source>
        <dbReference type="ARBA" id="ARBA00008017"/>
    </source>
</evidence>
<evidence type="ECO:0000256" key="1">
    <source>
        <dbReference type="ARBA" id="ARBA00004651"/>
    </source>
</evidence>
<comment type="similarity">
    <text evidence="2">Belongs to the MscS (TC 1.A.23) family.</text>
</comment>
<name>A0ABX2Q6D8_9BACT</name>
<feature type="region of interest" description="Disordered" evidence="7">
    <location>
        <begin position="1"/>
        <end position="44"/>
    </location>
</feature>
<feature type="transmembrane region" description="Helical" evidence="8">
    <location>
        <begin position="232"/>
        <end position="253"/>
    </location>
</feature>
<feature type="transmembrane region" description="Helical" evidence="8">
    <location>
        <begin position="288"/>
        <end position="316"/>
    </location>
</feature>
<dbReference type="EMBL" id="JABKAV010000084">
    <property type="protein sequence ID" value="NVO86539.1"/>
    <property type="molecule type" value="Genomic_DNA"/>
</dbReference>
<evidence type="ECO:0000256" key="7">
    <source>
        <dbReference type="SAM" id="MobiDB-lite"/>
    </source>
</evidence>
<dbReference type="SUPFAM" id="SSF82689">
    <property type="entry name" value="Mechanosensitive channel protein MscS (YggB), C-terminal domain"/>
    <property type="match status" value="1"/>
</dbReference>
<feature type="transmembrane region" description="Helical" evidence="8">
    <location>
        <begin position="422"/>
        <end position="448"/>
    </location>
</feature>
<keyword evidence="6 8" id="KW-0472">Membrane</keyword>
<reference evidence="11 12" key="1">
    <citation type="submission" date="2020-05" db="EMBL/GenBank/DDBJ databases">
        <title>Hymenobacter terrestris sp. nov. and Hymenobacter lapidiphilus sp. nov., isolated from regoliths in Antarctica.</title>
        <authorList>
            <person name="Sedlacek I."/>
            <person name="Pantucek R."/>
            <person name="Zeman M."/>
            <person name="Holochova P."/>
            <person name="Kralova S."/>
            <person name="Stankova E."/>
            <person name="Sedo O."/>
            <person name="Micenkova L."/>
            <person name="Svec P."/>
            <person name="Gupta V."/>
            <person name="Sood U."/>
            <person name="Korpole U.S."/>
            <person name="Lal R."/>
        </authorList>
    </citation>
    <scope>NUCLEOTIDE SEQUENCE [LARGE SCALE GENOMIC DNA]</scope>
    <source>
        <strain evidence="11 12">P5252</strain>
    </source>
</reference>
<evidence type="ECO:0000259" key="9">
    <source>
        <dbReference type="Pfam" id="PF00924"/>
    </source>
</evidence>
<dbReference type="InterPro" id="IPR045275">
    <property type="entry name" value="MscS_archaea/bacteria_type"/>
</dbReference>
<sequence length="633" mass="71429">MWAGTLLPAGAQVIPPPMKQAPAGPKADVGAPVPTTAQESARSEDLITDTKVLRQIDSMRRANTSRLEEIQTELLTLKSTSADKRRERELVAELGTLRQVDSLRKARSRRYIDSLKVNAKGFPVAPHNDTLFYVYTRLGPFSPQERAQLTEEKIKRLEKAVFFSPDSLRIYPSEQSTDLMYGEQVLQSISENDALWHNVSRDSLARQHRQRIITAIQAYKQQNSLLNIAKEIGLTLLVLIVLFFTVKYIIAFFRWVSLKLVAKEGTWFRGIKFGNYEFFNEQRQLSAVLLLLTVLKWVVVLLAIYLVLPVVFSIFPGTQDIADTLLGYVFNPLKRIALAFWSYLPNLFTIVVIVTVFRYVLKAVYSIKEEIRAGNLTIDGFYPDWANPTYQIVRILVWAFALIVIFPYLPGSDSPVFQGVSVFLGFLLTFGSAGSLSNIVAGLVLTYMRAYKIGDRVKIGDVTGDIVEKTLLVTRIRTIKNEEITIPNSSVMSSYTTNYSTVAPTLGLIMHTGVTIGYDVPWPQVHQLLLAAAVDAEVLTEPAPFVLQTSLDDWYVAYELNFYTHAANRQAGIYSRIHQNIQDRFNEAGVEIMSPHYRAMRDGSQTTIPVSYLPKDYEAPKFRVENSEEGQTK</sequence>
<feature type="transmembrane region" description="Helical" evidence="8">
    <location>
        <begin position="336"/>
        <end position="361"/>
    </location>
</feature>
<keyword evidence="12" id="KW-1185">Reference proteome</keyword>
<comment type="caution">
    <text evidence="11">The sequence shown here is derived from an EMBL/GenBank/DDBJ whole genome shotgun (WGS) entry which is preliminary data.</text>
</comment>
<dbReference type="Gene3D" id="3.30.70.100">
    <property type="match status" value="1"/>
</dbReference>
<dbReference type="InterPro" id="IPR010920">
    <property type="entry name" value="LSM_dom_sf"/>
</dbReference>
<dbReference type="InterPro" id="IPR023408">
    <property type="entry name" value="MscS_beta-dom_sf"/>
</dbReference>
<feature type="domain" description="Mechanosensitive ion channel MscS" evidence="9">
    <location>
        <begin position="435"/>
        <end position="500"/>
    </location>
</feature>
<organism evidence="11 12">
    <name type="scientific">Hymenobacter terrestris</name>
    <dbReference type="NCBI Taxonomy" id="2748310"/>
    <lineage>
        <taxon>Bacteria</taxon>
        <taxon>Pseudomonadati</taxon>
        <taxon>Bacteroidota</taxon>
        <taxon>Cytophagia</taxon>
        <taxon>Cytophagales</taxon>
        <taxon>Hymenobacteraceae</taxon>
        <taxon>Hymenobacter</taxon>
    </lineage>
</organism>
<keyword evidence="5 8" id="KW-1133">Transmembrane helix</keyword>
<dbReference type="Proteomes" id="UP000626554">
    <property type="component" value="Unassembled WGS sequence"/>
</dbReference>
<dbReference type="Pfam" id="PF00924">
    <property type="entry name" value="MS_channel_2nd"/>
    <property type="match status" value="1"/>
</dbReference>
<feature type="transmembrane region" description="Helical" evidence="8">
    <location>
        <begin position="392"/>
        <end position="410"/>
    </location>
</feature>
<comment type="subcellular location">
    <subcellularLocation>
        <location evidence="1">Cell membrane</location>
        <topology evidence="1">Multi-pass membrane protein</topology>
    </subcellularLocation>
</comment>
<evidence type="ECO:0000256" key="8">
    <source>
        <dbReference type="SAM" id="Phobius"/>
    </source>
</evidence>
<evidence type="ECO:0000259" key="10">
    <source>
        <dbReference type="Pfam" id="PF21082"/>
    </source>
</evidence>
<evidence type="ECO:0000313" key="12">
    <source>
        <dbReference type="Proteomes" id="UP000626554"/>
    </source>
</evidence>
<feature type="domain" description="Mechanosensitive ion channel MscS C-terminal" evidence="10">
    <location>
        <begin position="514"/>
        <end position="592"/>
    </location>
</feature>